<protein>
    <submittedName>
        <fullName evidence="1">Uncharacterized protein</fullName>
    </submittedName>
</protein>
<evidence type="ECO:0000313" key="2">
    <source>
        <dbReference type="Proteomes" id="UP001159363"/>
    </source>
</evidence>
<proteinExistence type="predicted"/>
<comment type="caution">
    <text evidence="1">The sequence shown here is derived from an EMBL/GenBank/DDBJ whole genome shotgun (WGS) entry which is preliminary data.</text>
</comment>
<dbReference type="EMBL" id="JARBHB010000002">
    <property type="protein sequence ID" value="KAJ8893511.1"/>
    <property type="molecule type" value="Genomic_DNA"/>
</dbReference>
<keyword evidence="2" id="KW-1185">Reference proteome</keyword>
<dbReference type="Proteomes" id="UP001159363">
    <property type="component" value="Chromosome 2"/>
</dbReference>
<reference evidence="1 2" key="1">
    <citation type="submission" date="2023-02" db="EMBL/GenBank/DDBJ databases">
        <title>LHISI_Scaffold_Assembly.</title>
        <authorList>
            <person name="Stuart O.P."/>
            <person name="Cleave R."/>
            <person name="Magrath M.J.L."/>
            <person name="Mikheyev A.S."/>
        </authorList>
    </citation>
    <scope>NUCLEOTIDE SEQUENCE [LARGE SCALE GENOMIC DNA]</scope>
    <source>
        <strain evidence="1">Daus_M_001</strain>
        <tissue evidence="1">Leg muscle</tissue>
    </source>
</reference>
<name>A0ABQ9IB10_9NEOP</name>
<gene>
    <name evidence="1" type="ORF">PR048_006109</name>
</gene>
<organism evidence="1 2">
    <name type="scientific">Dryococelus australis</name>
    <dbReference type="NCBI Taxonomy" id="614101"/>
    <lineage>
        <taxon>Eukaryota</taxon>
        <taxon>Metazoa</taxon>
        <taxon>Ecdysozoa</taxon>
        <taxon>Arthropoda</taxon>
        <taxon>Hexapoda</taxon>
        <taxon>Insecta</taxon>
        <taxon>Pterygota</taxon>
        <taxon>Neoptera</taxon>
        <taxon>Polyneoptera</taxon>
        <taxon>Phasmatodea</taxon>
        <taxon>Verophasmatodea</taxon>
        <taxon>Anareolatae</taxon>
        <taxon>Phasmatidae</taxon>
        <taxon>Eurycanthinae</taxon>
        <taxon>Dryococelus</taxon>
    </lineage>
</organism>
<evidence type="ECO:0000313" key="1">
    <source>
        <dbReference type="EMBL" id="KAJ8893511.1"/>
    </source>
</evidence>
<sequence>MPVLCSACRHVQVILYQVYLLLAGRLEAHWEGIHFFYALFAPSCSKDPSNRTIPPRSFLRPARPLLRERSVTSVWRDQTGGRMPAESEGLVPDHSKTRWKAYCNQKYASHSTNLSPLRQKHSFTRVTSSVGLVGRPPWATTSLSTVSNQGNSRQTDPVQSVAKFHIVPVSVIVPNTAPPGRELRWHFADILGASRLGEQDSITSKFSPEFRMWALCRSMPLVGGFYQRFPVYHTLAFRDCSILTSLHPHRLSRSQPSIVVAMACVPPVQPAADGVDKSTLTGPRPLQCSSVEPNTVGEAVRSVTATRTRWRSSRAVVTLRGPVPLVTAYDPLLSTGATHASLK</sequence>
<accession>A0ABQ9IB10</accession>